<reference evidence="1 2" key="1">
    <citation type="journal article" date="2019" name="Int. J. Syst. Evol. Microbiol.">
        <title>The Global Catalogue of Microorganisms (GCM) 10K type strain sequencing project: providing services to taxonomists for standard genome sequencing and annotation.</title>
        <authorList>
            <consortium name="The Broad Institute Genomics Platform"/>
            <consortium name="The Broad Institute Genome Sequencing Center for Infectious Disease"/>
            <person name="Wu L."/>
            <person name="Ma J."/>
        </authorList>
    </citation>
    <scope>NUCLEOTIDE SEQUENCE [LARGE SCALE GENOMIC DNA]</scope>
    <source>
        <strain evidence="1 2">JCM 16242</strain>
    </source>
</reference>
<comment type="caution">
    <text evidence="1">The sequence shown here is derived from an EMBL/GenBank/DDBJ whole genome shotgun (WGS) entry which is preliminary data.</text>
</comment>
<keyword evidence="2" id="KW-1185">Reference proteome</keyword>
<sequence length="471" mass="52873">MTSPTFLAEILTDFDDRISSEMNLDPLGLRVIWSAYGQKIFRNRISSISNDVRNYTLNLFNHAVTKALVEGDAVAPGKALLQNKAYAGQGKDSVAFKQACLIYLENVYVFAMVEAEAQTKLGVNTAGVLGISKARRRWQETEGQPRLLFSPEPRAHVLMRQNSLGVSGRYKTPLVEMGFFDSNYDYQLPVARPQWRRAQALLFDEGRRLAPLLSQVHAHVVELLAAARRDPEIAFGELPVELKEAFVAAFRSPAEVGTYARDFWLGVTELDQGAPGALYDVLKQEWQPDGQLQLRPSEVYARAAEFRPLTEGERDKIERVRVLEPFLAELDLLLGVMLSAKSQSLDAVLKLWRGLGRDGCTLPQLAAPIEADAAMRVQVTGTAAERLGELLALAKGNDEKKHVERLLKYHEKVMAARGQSPWLRLLNSRELKIDVRTRPLPEKDKRPVGSWVHQYYVPQFRNLLSGLRGET</sequence>
<proteinExistence type="predicted"/>
<protein>
    <submittedName>
        <fullName evidence="1">Uncharacterized protein</fullName>
    </submittedName>
</protein>
<dbReference type="Proteomes" id="UP001500657">
    <property type="component" value="Unassembled WGS sequence"/>
</dbReference>
<organism evidence="1 2">
    <name type="scientific">Rhodanobacter caeni</name>
    <dbReference type="NCBI Taxonomy" id="657654"/>
    <lineage>
        <taxon>Bacteria</taxon>
        <taxon>Pseudomonadati</taxon>
        <taxon>Pseudomonadota</taxon>
        <taxon>Gammaproteobacteria</taxon>
        <taxon>Lysobacterales</taxon>
        <taxon>Rhodanobacteraceae</taxon>
        <taxon>Rhodanobacter</taxon>
    </lineage>
</organism>
<gene>
    <name evidence="1" type="ORF">GCM10009126_15220</name>
</gene>
<dbReference type="EMBL" id="BAAAFO010000002">
    <property type="protein sequence ID" value="GAA0250713.1"/>
    <property type="molecule type" value="Genomic_DNA"/>
</dbReference>
<evidence type="ECO:0000313" key="1">
    <source>
        <dbReference type="EMBL" id="GAA0250713.1"/>
    </source>
</evidence>
<name>A0ABN0UHH1_9GAMM</name>
<dbReference type="RefSeq" id="WP_343881799.1">
    <property type="nucleotide sequence ID" value="NZ_BAAAFO010000002.1"/>
</dbReference>
<evidence type="ECO:0000313" key="2">
    <source>
        <dbReference type="Proteomes" id="UP001500657"/>
    </source>
</evidence>
<accession>A0ABN0UHH1</accession>